<protein>
    <recommendedName>
        <fullName evidence="5 6">N5-carboxyaminoimidazole ribonucleotide synthase</fullName>
        <shortName evidence="5 6">N5-CAIR synthase</shortName>
        <ecNumber evidence="5 6">6.3.4.18</ecNumber>
    </recommendedName>
    <alternativeName>
        <fullName evidence="5 6">5-(carboxyamino)imidazole ribonucleotide synthetase</fullName>
    </alternativeName>
</protein>
<dbReference type="AlphaFoldDB" id="A0A1W1YJP7"/>
<dbReference type="NCBIfam" id="NF004676">
    <property type="entry name" value="PRK06019.1-2"/>
    <property type="match status" value="1"/>
</dbReference>
<keyword evidence="3 5" id="KW-0658">Purine biosynthesis</keyword>
<dbReference type="FunFam" id="3.30.470.20:FF:000029">
    <property type="entry name" value="N5-carboxyaminoimidazole ribonucleotide synthase"/>
    <property type="match status" value="1"/>
</dbReference>
<dbReference type="NCBIfam" id="TIGR01161">
    <property type="entry name" value="purK"/>
    <property type="match status" value="1"/>
</dbReference>
<dbReference type="EMBL" id="FWXJ01000003">
    <property type="protein sequence ID" value="SMC36364.1"/>
    <property type="molecule type" value="Genomic_DNA"/>
</dbReference>
<dbReference type="InterPro" id="IPR005875">
    <property type="entry name" value="PurK"/>
</dbReference>
<comment type="function">
    <text evidence="6">Catalyzes the ATP-dependent conversion of 5-aminoimidazole ribonucleotide (AIR) and HCO(3)- to N5-carboxyaminoimidazole ribonucleotide (N5-CAIR).</text>
</comment>
<feature type="domain" description="ATP-grasp" evidence="7">
    <location>
        <begin position="115"/>
        <end position="301"/>
    </location>
</feature>
<dbReference type="GO" id="GO:0034028">
    <property type="term" value="F:5-(carboxyamino)imidazole ribonucleotide synthase activity"/>
    <property type="evidence" value="ECO:0007669"/>
    <property type="project" value="UniProtKB-UniRule"/>
</dbReference>
<dbReference type="InterPro" id="IPR054350">
    <property type="entry name" value="PurT/PurK_preATP-grasp"/>
</dbReference>
<dbReference type="Gene3D" id="3.30.470.20">
    <property type="entry name" value="ATP-grasp fold, B domain"/>
    <property type="match status" value="1"/>
</dbReference>
<evidence type="ECO:0000259" key="7">
    <source>
        <dbReference type="PROSITE" id="PS50975"/>
    </source>
</evidence>
<feature type="binding site" evidence="5">
    <location>
        <position position="150"/>
    </location>
    <ligand>
        <name>ATP</name>
        <dbReference type="ChEBI" id="CHEBI:30616"/>
    </ligand>
</feature>
<dbReference type="Gene3D" id="3.40.50.20">
    <property type="match status" value="1"/>
</dbReference>
<sequence length="390" mass="43199">MKPIFPSHWLGILGGGQLGRYFTQAAQDLGYSVCVLDPDEDSPAGKVAQKFIQADYLDEAALKEFASICVAASTEFENVPAKVLDWLSEQNVYVAPMSKPVSIAQNRTAEKQFLSNCSKLTDIQTAPYCIITSLDECKHIPEIMFPAILKTTRLGYDGKGQRSIKELNDLEKAWIDLGQVECILEKKLDLAFEVSAIVARAQDNQVAIFPVAQNEHRNGILHLSVVPAPLLSETQELKILEATKKIICELDYVGVLCVEYFVLRDGQIIVNEIAPRPHNSGHHTLDSCYTSQFEQQVRALARLPLGQTTLTQSVVMLNLLGDIWFDADQKLVDPPWDQVLAIPSAKLHLYGKTEPKLGRKMGHINFLADNIQSAMADAKSAMEILGIPLE</sequence>
<gene>
    <name evidence="5 6" type="primary">purK</name>
    <name evidence="8" type="ORF">SAMN06296008_103124</name>
</gene>
<keyword evidence="2 5" id="KW-0547">Nucleotide-binding</keyword>
<evidence type="ECO:0000256" key="1">
    <source>
        <dbReference type="ARBA" id="ARBA00022598"/>
    </source>
</evidence>
<evidence type="ECO:0000313" key="9">
    <source>
        <dbReference type="Proteomes" id="UP000192708"/>
    </source>
</evidence>
<evidence type="ECO:0000256" key="2">
    <source>
        <dbReference type="ARBA" id="ARBA00022741"/>
    </source>
</evidence>
<comment type="catalytic activity">
    <reaction evidence="5 6">
        <text>5-amino-1-(5-phospho-beta-D-ribosyl)imidazole + hydrogencarbonate + ATP = 5-carboxyamino-1-(5-phospho-D-ribosyl)imidazole + ADP + phosphate + 2 H(+)</text>
        <dbReference type="Rhea" id="RHEA:19317"/>
        <dbReference type="ChEBI" id="CHEBI:15378"/>
        <dbReference type="ChEBI" id="CHEBI:17544"/>
        <dbReference type="ChEBI" id="CHEBI:30616"/>
        <dbReference type="ChEBI" id="CHEBI:43474"/>
        <dbReference type="ChEBI" id="CHEBI:58730"/>
        <dbReference type="ChEBI" id="CHEBI:137981"/>
        <dbReference type="ChEBI" id="CHEBI:456216"/>
        <dbReference type="EC" id="6.3.4.18"/>
    </reaction>
</comment>
<dbReference type="PANTHER" id="PTHR11609">
    <property type="entry name" value="PURINE BIOSYNTHESIS PROTEIN 6/7, PUR6/7"/>
    <property type="match status" value="1"/>
</dbReference>
<feature type="binding site" evidence="5">
    <location>
        <begin position="155"/>
        <end position="161"/>
    </location>
    <ligand>
        <name>ATP</name>
        <dbReference type="ChEBI" id="CHEBI:30616"/>
    </ligand>
</feature>
<dbReference type="GO" id="GO:0046872">
    <property type="term" value="F:metal ion binding"/>
    <property type="evidence" value="ECO:0007669"/>
    <property type="project" value="InterPro"/>
</dbReference>
<dbReference type="PROSITE" id="PS50975">
    <property type="entry name" value="ATP_GRASP"/>
    <property type="match status" value="1"/>
</dbReference>
<dbReference type="Pfam" id="PF02222">
    <property type="entry name" value="ATP-grasp"/>
    <property type="match status" value="1"/>
</dbReference>
<dbReference type="RefSeq" id="WP_234986886.1">
    <property type="nucleotide sequence ID" value="NZ_FWXJ01000003.1"/>
</dbReference>
<keyword evidence="9" id="KW-1185">Reference proteome</keyword>
<dbReference type="HAMAP" id="MF_01928">
    <property type="entry name" value="PurK"/>
    <property type="match status" value="1"/>
</dbReference>
<dbReference type="InterPro" id="IPR011761">
    <property type="entry name" value="ATP-grasp"/>
</dbReference>
<dbReference type="Pfam" id="PF22660">
    <property type="entry name" value="RS_preATP-grasp-like"/>
    <property type="match status" value="1"/>
</dbReference>
<dbReference type="InterPro" id="IPR040686">
    <property type="entry name" value="PurK_C"/>
</dbReference>
<dbReference type="PANTHER" id="PTHR11609:SF5">
    <property type="entry name" value="PHOSPHORIBOSYLAMINOIMIDAZOLE CARBOXYLASE"/>
    <property type="match status" value="1"/>
</dbReference>
<dbReference type="GO" id="GO:0005524">
    <property type="term" value="F:ATP binding"/>
    <property type="evidence" value="ECO:0007669"/>
    <property type="project" value="UniProtKB-UniRule"/>
</dbReference>
<feature type="binding site" evidence="5">
    <location>
        <position position="107"/>
    </location>
    <ligand>
        <name>ATP</name>
        <dbReference type="ChEBI" id="CHEBI:30616"/>
    </ligand>
</feature>
<dbReference type="GO" id="GO:0006189">
    <property type="term" value="P:'de novo' IMP biosynthetic process"/>
    <property type="evidence" value="ECO:0007669"/>
    <property type="project" value="UniProtKB-UniRule"/>
</dbReference>
<reference evidence="8 9" key="1">
    <citation type="submission" date="2017-04" db="EMBL/GenBank/DDBJ databases">
        <authorList>
            <person name="Afonso C.L."/>
            <person name="Miller P.J."/>
            <person name="Scott M.A."/>
            <person name="Spackman E."/>
            <person name="Goraichik I."/>
            <person name="Dimitrov K.M."/>
            <person name="Suarez D.L."/>
            <person name="Swayne D.E."/>
        </authorList>
    </citation>
    <scope>NUCLEOTIDE SEQUENCE [LARGE SCALE GENOMIC DNA]</scope>
    <source>
        <strain evidence="8 9">VK13</strain>
    </source>
</reference>
<dbReference type="UniPathway" id="UPA00074">
    <property type="reaction ID" value="UER00942"/>
</dbReference>
<dbReference type="InterPro" id="IPR003135">
    <property type="entry name" value="ATP-grasp_carboxylate-amine"/>
</dbReference>
<dbReference type="NCBIfam" id="NF004675">
    <property type="entry name" value="PRK06019.1-1"/>
    <property type="match status" value="1"/>
</dbReference>
<dbReference type="SUPFAM" id="SSF51246">
    <property type="entry name" value="Rudiment single hybrid motif"/>
    <property type="match status" value="1"/>
</dbReference>
<feature type="binding site" evidence="5">
    <location>
        <position position="193"/>
    </location>
    <ligand>
        <name>ATP</name>
        <dbReference type="ChEBI" id="CHEBI:30616"/>
    </ligand>
</feature>
<evidence type="ECO:0000256" key="3">
    <source>
        <dbReference type="ARBA" id="ARBA00022755"/>
    </source>
</evidence>
<evidence type="ECO:0000256" key="6">
    <source>
        <dbReference type="RuleBase" id="RU361200"/>
    </source>
</evidence>
<dbReference type="InterPro" id="IPR016185">
    <property type="entry name" value="PreATP-grasp_dom_sf"/>
</dbReference>
<dbReference type="Gene3D" id="3.30.1490.20">
    <property type="entry name" value="ATP-grasp fold, A domain"/>
    <property type="match status" value="1"/>
</dbReference>
<dbReference type="FunFam" id="3.30.1490.20:FF:000015">
    <property type="entry name" value="N5-carboxyaminoimidazole ribonucleotide synthase"/>
    <property type="match status" value="1"/>
</dbReference>
<name>A0A1W1YJP7_9BURK</name>
<dbReference type="InterPro" id="IPR011054">
    <property type="entry name" value="Rudment_hybrid_motif"/>
</dbReference>
<accession>A0A1W1YJP7</accession>
<dbReference type="SUPFAM" id="SSF52440">
    <property type="entry name" value="PreATP-grasp domain"/>
    <property type="match status" value="1"/>
</dbReference>
<comment type="function">
    <text evidence="5">Catalyzes the ATP-dependent conversion of 5-aminoimidazole ribonucleotide (AIR) and HCO(3)(-) to N5-carboxyaminoimidazole ribonucleotide (N5-CAIR).</text>
</comment>
<feature type="binding site" evidence="5">
    <location>
        <begin position="271"/>
        <end position="272"/>
    </location>
    <ligand>
        <name>ATP</name>
        <dbReference type="ChEBI" id="CHEBI:30616"/>
    </ligand>
</feature>
<evidence type="ECO:0000256" key="5">
    <source>
        <dbReference type="HAMAP-Rule" id="MF_01928"/>
    </source>
</evidence>
<dbReference type="GO" id="GO:0004638">
    <property type="term" value="F:phosphoribosylaminoimidazole carboxylase activity"/>
    <property type="evidence" value="ECO:0007669"/>
    <property type="project" value="InterPro"/>
</dbReference>
<keyword evidence="4 5" id="KW-0067">ATP-binding</keyword>
<feature type="binding site" evidence="5">
    <location>
        <position position="216"/>
    </location>
    <ligand>
        <name>ATP</name>
        <dbReference type="ChEBI" id="CHEBI:30616"/>
    </ligand>
</feature>
<dbReference type="SUPFAM" id="SSF56059">
    <property type="entry name" value="Glutathione synthetase ATP-binding domain-like"/>
    <property type="match status" value="1"/>
</dbReference>
<dbReference type="Pfam" id="PF17769">
    <property type="entry name" value="PurK_C"/>
    <property type="match status" value="1"/>
</dbReference>
<comment type="subunit">
    <text evidence="5 6">Homodimer.</text>
</comment>
<organism evidence="8 9">
    <name type="scientific">Polynucleobacter kasalickyi</name>
    <dbReference type="NCBI Taxonomy" id="1938817"/>
    <lineage>
        <taxon>Bacteria</taxon>
        <taxon>Pseudomonadati</taxon>
        <taxon>Pseudomonadota</taxon>
        <taxon>Betaproteobacteria</taxon>
        <taxon>Burkholderiales</taxon>
        <taxon>Burkholderiaceae</taxon>
        <taxon>Polynucleobacter</taxon>
    </lineage>
</organism>
<dbReference type="NCBIfam" id="NF004677">
    <property type="entry name" value="PRK06019.1-3"/>
    <property type="match status" value="1"/>
</dbReference>
<dbReference type="InterPro" id="IPR013815">
    <property type="entry name" value="ATP_grasp_subdomain_1"/>
</dbReference>
<feature type="binding site" evidence="5">
    <location>
        <begin position="185"/>
        <end position="188"/>
    </location>
    <ligand>
        <name>ATP</name>
        <dbReference type="ChEBI" id="CHEBI:30616"/>
    </ligand>
</feature>
<dbReference type="NCBIfam" id="NF004679">
    <property type="entry name" value="PRK06019.1-5"/>
    <property type="match status" value="1"/>
</dbReference>
<dbReference type="STRING" id="1938817.SAMN06296008_103124"/>
<evidence type="ECO:0000256" key="4">
    <source>
        <dbReference type="ARBA" id="ARBA00022840"/>
    </source>
</evidence>
<evidence type="ECO:0000313" key="8">
    <source>
        <dbReference type="EMBL" id="SMC36364.1"/>
    </source>
</evidence>
<dbReference type="GO" id="GO:0005829">
    <property type="term" value="C:cytosol"/>
    <property type="evidence" value="ECO:0007669"/>
    <property type="project" value="TreeGrafter"/>
</dbReference>
<dbReference type="Proteomes" id="UP000192708">
    <property type="component" value="Unassembled WGS sequence"/>
</dbReference>
<comment type="similarity">
    <text evidence="5 6">Belongs to the PurK/PurT family.</text>
</comment>
<comment type="pathway">
    <text evidence="5 6">Purine metabolism; IMP biosynthesis via de novo pathway; 5-amino-1-(5-phospho-D-ribosyl)imidazole-4-carboxylate from 5-amino-1-(5-phospho-D-ribosyl)imidazole (N5-CAIR route): step 1/2.</text>
</comment>
<keyword evidence="1 5" id="KW-0436">Ligase</keyword>
<dbReference type="EC" id="6.3.4.18" evidence="5 6"/>
<proteinExistence type="inferred from homology"/>